<keyword evidence="1" id="KW-0547">Nucleotide-binding</keyword>
<evidence type="ECO:0000313" key="1">
    <source>
        <dbReference type="EMBL" id="DAD76041.1"/>
    </source>
</evidence>
<proteinExistence type="predicted"/>
<dbReference type="InterPro" id="IPR027417">
    <property type="entry name" value="P-loop_NTPase"/>
</dbReference>
<organism evidence="1">
    <name type="scientific">Podoviridae sp. ctIi96</name>
    <dbReference type="NCBI Taxonomy" id="2826550"/>
    <lineage>
        <taxon>Viruses</taxon>
        <taxon>Duplodnaviria</taxon>
        <taxon>Heunggongvirae</taxon>
        <taxon>Uroviricota</taxon>
        <taxon>Caudoviricetes</taxon>
    </lineage>
</organism>
<dbReference type="GO" id="GO:0004386">
    <property type="term" value="F:helicase activity"/>
    <property type="evidence" value="ECO:0007669"/>
    <property type="project" value="UniProtKB-KW"/>
</dbReference>
<keyword evidence="1" id="KW-0378">Hydrolase</keyword>
<name>A0A8S5M140_9CAUD</name>
<sequence>MRRPTEKERLQQKQVFNLVKKHARTIQNVSRYDLSDNTEYISHARMIKALGCNYLGIERRQFETDRGNDKVLRFLLYYFNDCPLAESVFPEENYKLHKNLLIVGDPGTGKTLMMQIFADYLKLTDNPKRFVNLSVTQMMNYYKIHGHIDRFTYNEEAGKGSMEGNPFDICLNDIGLETENQKSYGTSLDSVIDEFLYARYEIYQSHQKKYHITSNLSVTDFKNRFGARLVDRFKSFNVIILNGESRRR</sequence>
<dbReference type="Gene3D" id="3.40.50.300">
    <property type="entry name" value="P-loop containing nucleotide triphosphate hydrolases"/>
    <property type="match status" value="1"/>
</dbReference>
<dbReference type="EMBL" id="BK014795">
    <property type="protein sequence ID" value="DAD76041.1"/>
    <property type="molecule type" value="Genomic_DNA"/>
</dbReference>
<accession>A0A8S5M140</accession>
<dbReference type="SUPFAM" id="SSF52540">
    <property type="entry name" value="P-loop containing nucleoside triphosphate hydrolases"/>
    <property type="match status" value="1"/>
</dbReference>
<keyword evidence="1" id="KW-0067">ATP-binding</keyword>
<reference evidence="1" key="1">
    <citation type="journal article" date="2021" name="Proc. Natl. Acad. Sci. U.S.A.">
        <title>A Catalog of Tens of Thousands of Viruses from Human Metagenomes Reveals Hidden Associations with Chronic Diseases.</title>
        <authorList>
            <person name="Tisza M.J."/>
            <person name="Buck C.B."/>
        </authorList>
    </citation>
    <scope>NUCLEOTIDE SEQUENCE</scope>
    <source>
        <strain evidence="1">CtIi96</strain>
    </source>
</reference>
<protein>
    <submittedName>
        <fullName evidence="1">Replicative helicase</fullName>
    </submittedName>
</protein>
<dbReference type="CDD" id="cd00009">
    <property type="entry name" value="AAA"/>
    <property type="match status" value="1"/>
</dbReference>
<keyword evidence="1" id="KW-0347">Helicase</keyword>